<accession>A0A8J3AGE4</accession>
<evidence type="ECO:0000313" key="10">
    <source>
        <dbReference type="Proteomes" id="UP000619536"/>
    </source>
</evidence>
<dbReference type="PANTHER" id="PTHR30047:SF7">
    <property type="entry name" value="HIGH-AFFINITY CHOLINE TRANSPORT PROTEIN"/>
    <property type="match status" value="1"/>
</dbReference>
<feature type="transmembrane region" description="Helical" evidence="8">
    <location>
        <begin position="469"/>
        <end position="489"/>
    </location>
</feature>
<feature type="transmembrane region" description="Helical" evidence="8">
    <location>
        <begin position="191"/>
        <end position="213"/>
    </location>
</feature>
<dbReference type="GO" id="GO:0022857">
    <property type="term" value="F:transmembrane transporter activity"/>
    <property type="evidence" value="ECO:0007669"/>
    <property type="project" value="InterPro"/>
</dbReference>
<reference evidence="9" key="1">
    <citation type="journal article" date="2014" name="Int. J. Syst. Evol. Microbiol.">
        <title>Complete genome sequence of Corynebacterium casei LMG S-19264T (=DSM 44701T), isolated from a smear-ripened cheese.</title>
        <authorList>
            <consortium name="US DOE Joint Genome Institute (JGI-PGF)"/>
            <person name="Walter F."/>
            <person name="Albersmeier A."/>
            <person name="Kalinowski J."/>
            <person name="Ruckert C."/>
        </authorList>
    </citation>
    <scope>NUCLEOTIDE SEQUENCE</scope>
    <source>
        <strain evidence="9">CCM 8606</strain>
    </source>
</reference>
<evidence type="ECO:0000256" key="3">
    <source>
        <dbReference type="ARBA" id="ARBA00022448"/>
    </source>
</evidence>
<feature type="transmembrane region" description="Helical" evidence="8">
    <location>
        <begin position="349"/>
        <end position="371"/>
    </location>
</feature>
<name>A0A8J3AGE4_9BIFI</name>
<organism evidence="9 10">
    <name type="scientific">Galliscardovia ingluviei</name>
    <dbReference type="NCBI Taxonomy" id="1769422"/>
    <lineage>
        <taxon>Bacteria</taxon>
        <taxon>Bacillati</taxon>
        <taxon>Actinomycetota</taxon>
        <taxon>Actinomycetes</taxon>
        <taxon>Bifidobacteriales</taxon>
        <taxon>Bifidobacteriaceae</taxon>
        <taxon>Galliscardovia</taxon>
    </lineage>
</organism>
<proteinExistence type="inferred from homology"/>
<protein>
    <submittedName>
        <fullName evidence="9">Glycine/betaine ABC transporter permease</fullName>
    </submittedName>
</protein>
<dbReference type="AlphaFoldDB" id="A0A8J3AGE4"/>
<feature type="transmembrane region" description="Helical" evidence="8">
    <location>
        <begin position="91"/>
        <end position="112"/>
    </location>
</feature>
<dbReference type="EMBL" id="BMDH01000002">
    <property type="protein sequence ID" value="GGI13947.1"/>
    <property type="molecule type" value="Genomic_DNA"/>
</dbReference>
<keyword evidence="6 8" id="KW-1133">Transmembrane helix</keyword>
<comment type="subcellular location">
    <subcellularLocation>
        <location evidence="1">Cell membrane</location>
        <topology evidence="1">Multi-pass membrane protein</topology>
    </subcellularLocation>
</comment>
<gene>
    <name evidence="9" type="ORF">GCM10007377_08480</name>
</gene>
<evidence type="ECO:0000313" key="9">
    <source>
        <dbReference type="EMBL" id="GGI13947.1"/>
    </source>
</evidence>
<dbReference type="NCBIfam" id="TIGR00842">
    <property type="entry name" value="bcct"/>
    <property type="match status" value="1"/>
</dbReference>
<evidence type="ECO:0000256" key="6">
    <source>
        <dbReference type="ARBA" id="ARBA00022989"/>
    </source>
</evidence>
<reference evidence="9" key="2">
    <citation type="submission" date="2020-09" db="EMBL/GenBank/DDBJ databases">
        <authorList>
            <person name="Sun Q."/>
            <person name="Sedlacek I."/>
        </authorList>
    </citation>
    <scope>NUCLEOTIDE SEQUENCE</scope>
    <source>
        <strain evidence="9">CCM 8606</strain>
    </source>
</reference>
<keyword evidence="5 8" id="KW-0812">Transmembrane</keyword>
<evidence type="ECO:0000256" key="1">
    <source>
        <dbReference type="ARBA" id="ARBA00004651"/>
    </source>
</evidence>
<evidence type="ECO:0000256" key="4">
    <source>
        <dbReference type="ARBA" id="ARBA00022475"/>
    </source>
</evidence>
<evidence type="ECO:0000256" key="5">
    <source>
        <dbReference type="ARBA" id="ARBA00022692"/>
    </source>
</evidence>
<dbReference type="Pfam" id="PF02028">
    <property type="entry name" value="BCCT"/>
    <property type="match status" value="1"/>
</dbReference>
<feature type="transmembrane region" description="Helical" evidence="8">
    <location>
        <begin position="257"/>
        <end position="276"/>
    </location>
</feature>
<dbReference type="PANTHER" id="PTHR30047">
    <property type="entry name" value="HIGH-AFFINITY CHOLINE TRANSPORT PROTEIN-RELATED"/>
    <property type="match status" value="1"/>
</dbReference>
<feature type="transmembrane region" description="Helical" evidence="8">
    <location>
        <begin position="444"/>
        <end position="463"/>
    </location>
</feature>
<dbReference type="RefSeq" id="WP_308469297.1">
    <property type="nucleotide sequence ID" value="NZ_BMDH01000002.1"/>
</dbReference>
<dbReference type="InterPro" id="IPR000060">
    <property type="entry name" value="BCCT_transptr"/>
</dbReference>
<feature type="transmembrane region" description="Helical" evidence="8">
    <location>
        <begin position="320"/>
        <end position="337"/>
    </location>
</feature>
<evidence type="ECO:0000256" key="7">
    <source>
        <dbReference type="ARBA" id="ARBA00023136"/>
    </source>
</evidence>
<keyword evidence="3" id="KW-0813">Transport</keyword>
<comment type="similarity">
    <text evidence="2">Belongs to the BCCT transporter (TC 2.A.15) family.</text>
</comment>
<comment type="caution">
    <text evidence="9">The sequence shown here is derived from an EMBL/GenBank/DDBJ whole genome shotgun (WGS) entry which is preliminary data.</text>
</comment>
<evidence type="ECO:0000256" key="2">
    <source>
        <dbReference type="ARBA" id="ARBA00005658"/>
    </source>
</evidence>
<feature type="transmembrane region" description="Helical" evidence="8">
    <location>
        <begin position="219"/>
        <end position="245"/>
    </location>
</feature>
<evidence type="ECO:0000256" key="8">
    <source>
        <dbReference type="SAM" id="Phobius"/>
    </source>
</evidence>
<feature type="transmembrane region" description="Helical" evidence="8">
    <location>
        <begin position="400"/>
        <end position="423"/>
    </location>
</feature>
<feature type="transmembrane region" description="Helical" evidence="8">
    <location>
        <begin position="12"/>
        <end position="32"/>
    </location>
</feature>
<keyword evidence="4" id="KW-1003">Cell membrane</keyword>
<feature type="transmembrane region" description="Helical" evidence="8">
    <location>
        <begin position="141"/>
        <end position="162"/>
    </location>
</feature>
<sequence>MSLQTRFHQLVTPVFWMALAITLLTTALALIFPQPFQAITSGTRAWIAVNFGWLYLVIVTFMVGVCLYLMIAPAGKIRLGDPGTRPEHSTFSWLAMLFSAGMGIGLVFYGAAEPLSHFAIEAPEAQLYSRQALRDALRYSFFHYGINAWAIYAIVALALAYFQFRKKERTLMSVTLKPLFGNAMEGWSGKIVNALAIVATVIGVATTLGYGAAQINGGLHFVFGVPNTIGIQLIIIVVATALFLASAVSGIGKGVRILSNANIIAAVILMVLALFMGPTVRILNMLISTTGDYLNNLLSMSFHSSPYVPSEQAWIRKWTILYWAWWISWSPFVGIFIARISKGRTIREFLIHVLVIPTVFSMLWFTVFGVLSTDAVYTDRSIAKQPIETMLFATFQHYPLGMLMSIVAIVLVLVFFITSADSATYVLAMQSEDGSINPHNSVKVIWGLILSAIAAVLLVAGGLDALQNVLIIVALPFSVLLLLMTIALVKELHYEAKQMGLEIKPETYPTKGEPFRSYEDEDTEVEDIVVDGDIVLEGTDPVLEITSGKEFVPDAVK</sequence>
<keyword evidence="7 8" id="KW-0472">Membrane</keyword>
<feature type="transmembrane region" description="Helical" evidence="8">
    <location>
        <begin position="52"/>
        <end position="71"/>
    </location>
</feature>
<dbReference type="GO" id="GO:0005886">
    <property type="term" value="C:plasma membrane"/>
    <property type="evidence" value="ECO:0007669"/>
    <property type="project" value="UniProtKB-SubCell"/>
</dbReference>
<keyword evidence="10" id="KW-1185">Reference proteome</keyword>
<dbReference type="Proteomes" id="UP000619536">
    <property type="component" value="Unassembled WGS sequence"/>
</dbReference>